<reference evidence="2 3" key="1">
    <citation type="submission" date="2019-09" db="EMBL/GenBank/DDBJ databases">
        <title>Nocardioides panacisoli sp. nov., isolated from the soil of a ginseng field.</title>
        <authorList>
            <person name="Cho C."/>
        </authorList>
    </citation>
    <scope>NUCLEOTIDE SEQUENCE [LARGE SCALE GENOMIC DNA]</scope>
    <source>
        <strain evidence="2 3">BN130099</strain>
    </source>
</reference>
<feature type="region of interest" description="Disordered" evidence="1">
    <location>
        <begin position="1"/>
        <end position="147"/>
    </location>
</feature>
<dbReference type="AlphaFoldDB" id="A0A5B1LDV2"/>
<evidence type="ECO:0000256" key="1">
    <source>
        <dbReference type="SAM" id="MobiDB-lite"/>
    </source>
</evidence>
<evidence type="ECO:0000313" key="2">
    <source>
        <dbReference type="EMBL" id="KAA1418911.1"/>
    </source>
</evidence>
<gene>
    <name evidence="2" type="ORF">F0U44_10565</name>
</gene>
<feature type="compositionally biased region" description="Basic and acidic residues" evidence="1">
    <location>
        <begin position="1"/>
        <end position="42"/>
    </location>
</feature>
<proteinExistence type="predicted"/>
<organism evidence="2 3">
    <name type="scientific">Nocardioides humilatus</name>
    <dbReference type="NCBI Taxonomy" id="2607660"/>
    <lineage>
        <taxon>Bacteria</taxon>
        <taxon>Bacillati</taxon>
        <taxon>Actinomycetota</taxon>
        <taxon>Actinomycetes</taxon>
        <taxon>Propionibacteriales</taxon>
        <taxon>Nocardioidaceae</taxon>
        <taxon>Nocardioides</taxon>
    </lineage>
</organism>
<dbReference type="Proteomes" id="UP000325003">
    <property type="component" value="Unassembled WGS sequence"/>
</dbReference>
<evidence type="ECO:0000313" key="3">
    <source>
        <dbReference type="Proteomes" id="UP000325003"/>
    </source>
</evidence>
<accession>A0A5B1LDV2</accession>
<protein>
    <submittedName>
        <fullName evidence="2">Uncharacterized protein</fullName>
    </submittedName>
</protein>
<name>A0A5B1LDV2_9ACTN</name>
<reference evidence="2 3" key="2">
    <citation type="submission" date="2019-09" db="EMBL/GenBank/DDBJ databases">
        <authorList>
            <person name="Jin C."/>
        </authorList>
    </citation>
    <scope>NUCLEOTIDE SEQUENCE [LARGE SCALE GENOMIC DNA]</scope>
    <source>
        <strain evidence="2 3">BN130099</strain>
    </source>
</reference>
<sequence length="147" mass="15732">MVGSESHGRDLSEDRSVDGDHGHLRDADRRVLDLDRRAEGRPGRGGRRGGRRGSRDRAARLRFGVREGDRGGRDRDRGESEGGQHRGHHGASYGAAGLDRLQAVSGSHRQSSGLSLHDASGGACGKPKSPDFIRSTEAPYLGPCGRT</sequence>
<dbReference type="EMBL" id="VUJV01000003">
    <property type="protein sequence ID" value="KAA1418911.1"/>
    <property type="molecule type" value="Genomic_DNA"/>
</dbReference>
<feature type="compositionally biased region" description="Basic and acidic residues" evidence="1">
    <location>
        <begin position="53"/>
        <end position="84"/>
    </location>
</feature>
<keyword evidence="3" id="KW-1185">Reference proteome</keyword>
<feature type="compositionally biased region" description="Polar residues" evidence="1">
    <location>
        <begin position="104"/>
        <end position="114"/>
    </location>
</feature>
<comment type="caution">
    <text evidence="2">The sequence shown here is derived from an EMBL/GenBank/DDBJ whole genome shotgun (WGS) entry which is preliminary data.</text>
</comment>